<keyword evidence="8" id="KW-0456">Lyase</keyword>
<feature type="region of interest" description="Disordered" evidence="9">
    <location>
        <begin position="33"/>
        <end position="56"/>
    </location>
</feature>
<dbReference type="CDD" id="cd00331">
    <property type="entry name" value="IGPS"/>
    <property type="match status" value="1"/>
</dbReference>
<accession>A0A1D1ZNZ7</accession>
<dbReference type="InterPro" id="IPR013785">
    <property type="entry name" value="Aldolase_TIM"/>
</dbReference>
<dbReference type="PANTHER" id="PTHR22854">
    <property type="entry name" value="TRYPTOPHAN BIOSYNTHESIS PROTEIN"/>
    <property type="match status" value="1"/>
</dbReference>
<feature type="region of interest" description="Disordered" evidence="9">
    <location>
        <begin position="399"/>
        <end position="434"/>
    </location>
</feature>
<dbReference type="UniPathway" id="UPA00035">
    <property type="reaction ID" value="UER00043"/>
</dbReference>
<dbReference type="PANTHER" id="PTHR22854:SF2">
    <property type="entry name" value="INDOLE-3-GLYCEROL-PHOSPHATE SYNTHASE"/>
    <property type="match status" value="1"/>
</dbReference>
<feature type="compositionally biased region" description="Low complexity" evidence="9">
    <location>
        <begin position="414"/>
        <end position="428"/>
    </location>
</feature>
<evidence type="ECO:0000256" key="6">
    <source>
        <dbReference type="ARBA" id="ARBA00022822"/>
    </source>
</evidence>
<dbReference type="InterPro" id="IPR045186">
    <property type="entry name" value="Indole-3-glycerol_P_synth"/>
</dbReference>
<keyword evidence="4" id="KW-0028">Amino-acid biosynthesis</keyword>
<protein>
    <recommendedName>
        <fullName evidence="3">indole-3-glycerol-phosphate synthase</fullName>
        <ecNumber evidence="3">4.1.1.48</ecNumber>
    </recommendedName>
</protein>
<feature type="non-terminal residue" evidence="11">
    <location>
        <position position="1"/>
    </location>
</feature>
<evidence type="ECO:0000256" key="3">
    <source>
        <dbReference type="ARBA" id="ARBA00012362"/>
    </source>
</evidence>
<dbReference type="InterPro" id="IPR013798">
    <property type="entry name" value="Indole-3-glycerol_P_synth_dom"/>
</dbReference>
<gene>
    <name evidence="11" type="ORF">g.9098</name>
</gene>
<comment type="pathway">
    <text evidence="2">Amino-acid biosynthesis; L-tryptophan biosynthesis; L-tryptophan from chorismate: step 4/5.</text>
</comment>
<keyword evidence="5" id="KW-0210">Decarboxylase</keyword>
<evidence type="ECO:0000256" key="1">
    <source>
        <dbReference type="ARBA" id="ARBA00001633"/>
    </source>
</evidence>
<dbReference type="Gene3D" id="3.20.20.70">
    <property type="entry name" value="Aldolase class I"/>
    <property type="match status" value="1"/>
</dbReference>
<dbReference type="GO" id="GO:0004425">
    <property type="term" value="F:indole-3-glycerol-phosphate synthase activity"/>
    <property type="evidence" value="ECO:0007669"/>
    <property type="project" value="UniProtKB-EC"/>
</dbReference>
<reference evidence="11" key="1">
    <citation type="submission" date="2015-08" db="EMBL/GenBank/DDBJ databases">
        <authorList>
            <person name="Babu N.S."/>
            <person name="Beckwith C.J."/>
            <person name="Beseler K.G."/>
            <person name="Brison A."/>
            <person name="Carone J.V."/>
            <person name="Caskin T.P."/>
            <person name="Diamond M."/>
            <person name="Durham M.E."/>
            <person name="Foxe J.M."/>
            <person name="Go M."/>
            <person name="Henderson B.A."/>
            <person name="Jones I.B."/>
            <person name="McGettigan J.A."/>
            <person name="Micheletti S.J."/>
            <person name="Nasrallah M.E."/>
            <person name="Ortiz D."/>
            <person name="Piller C.R."/>
            <person name="Privatt S.R."/>
            <person name="Schneider S.L."/>
            <person name="Sharp S."/>
            <person name="Smith T.C."/>
            <person name="Stanton J.D."/>
            <person name="Ullery H.E."/>
            <person name="Wilson R.J."/>
            <person name="Serrano M.G."/>
            <person name="Buck G."/>
            <person name="Lee V."/>
            <person name="Wang Y."/>
            <person name="Carvalho R."/>
            <person name="Voegtly L."/>
            <person name="Shi R."/>
            <person name="Duckworth R."/>
            <person name="Johnson A."/>
            <person name="Loviza R."/>
            <person name="Walstead R."/>
            <person name="Shah Z."/>
            <person name="Kiflezghi M."/>
            <person name="Wade K."/>
            <person name="Ball S.L."/>
            <person name="Bradley K.W."/>
            <person name="Asai D.J."/>
            <person name="Bowman C.A."/>
            <person name="Russell D.A."/>
            <person name="Pope W.H."/>
            <person name="Jacobs-Sera D."/>
            <person name="Hendrix R.W."/>
            <person name="Hatfull G.F."/>
        </authorList>
    </citation>
    <scope>NUCLEOTIDE SEQUENCE</scope>
</reference>
<sequence>RGWLATVNVSFASHSVTQMLSVHAPAAMQLSGAPVKGRASGAPGNRLAAPRSRRQRVDPCVPRAMSSVTHEASESVVIRRRPPNSASARNCGPLGFKVPSTPEDEPRNILEEIVWYKAVEIEQWRASTPLSKLAEQAKRAKPARDFIGALKAQSEARGGCPGLIAEVKKASPSRGLLCPDFDPVKIAQGYEAGGAACLSVLTDAKFFQGGFENLAAIRRAGVTCPLLCKEFIVEAYQIFKARAYGADAVLLIAAVLSNPDLEYLTKATRSLGMQCLIEVHDVPEMQRMLDLDLTGCMLGINNRDLRTFKVSLQNSADIMASVPGQEVGGGCVRRCLAKGEGRRRDGYLRTVPSIDRGAGSGHAATHVSHVVGRSIVRARMHPLLRPSSPWQQMPVAPLPPPPPPLSNTHNLPRSSAGASWWPASPASSRTRTCRRRGEPAAAPCSWASRSCGRATSPRRCAPCWGSEAPGQDSVNRRGRCHLSTAPSFVSGSARGSHSGGLRTALLCLVQETSCRRTWAWHGVYIHAGACQVYKGAKK</sequence>
<dbReference type="EC" id="4.1.1.48" evidence="3"/>
<evidence type="ECO:0000259" key="10">
    <source>
        <dbReference type="Pfam" id="PF00218"/>
    </source>
</evidence>
<evidence type="ECO:0000256" key="9">
    <source>
        <dbReference type="SAM" id="MobiDB-lite"/>
    </source>
</evidence>
<organism evidence="11">
    <name type="scientific">Auxenochlorella protothecoides</name>
    <name type="common">Green microalga</name>
    <name type="synonym">Chlorella protothecoides</name>
    <dbReference type="NCBI Taxonomy" id="3075"/>
    <lineage>
        <taxon>Eukaryota</taxon>
        <taxon>Viridiplantae</taxon>
        <taxon>Chlorophyta</taxon>
        <taxon>core chlorophytes</taxon>
        <taxon>Trebouxiophyceae</taxon>
        <taxon>Chlorellales</taxon>
        <taxon>Chlorellaceae</taxon>
        <taxon>Auxenochlorella</taxon>
    </lineage>
</organism>
<dbReference type="EMBL" id="GDKF01009918">
    <property type="protein sequence ID" value="JAT68704.1"/>
    <property type="molecule type" value="Transcribed_RNA"/>
</dbReference>
<keyword evidence="6" id="KW-0822">Tryptophan biosynthesis</keyword>
<dbReference type="Pfam" id="PF00218">
    <property type="entry name" value="IGPS"/>
    <property type="match status" value="1"/>
</dbReference>
<evidence type="ECO:0000256" key="5">
    <source>
        <dbReference type="ARBA" id="ARBA00022793"/>
    </source>
</evidence>
<evidence type="ECO:0000256" key="2">
    <source>
        <dbReference type="ARBA" id="ARBA00004696"/>
    </source>
</evidence>
<evidence type="ECO:0000256" key="8">
    <source>
        <dbReference type="ARBA" id="ARBA00023239"/>
    </source>
</evidence>
<dbReference type="PROSITE" id="PS00614">
    <property type="entry name" value="IGPS"/>
    <property type="match status" value="1"/>
</dbReference>
<name>A0A1D1ZNZ7_AUXPR</name>
<evidence type="ECO:0000256" key="7">
    <source>
        <dbReference type="ARBA" id="ARBA00023141"/>
    </source>
</evidence>
<dbReference type="SUPFAM" id="SSF51366">
    <property type="entry name" value="Ribulose-phoshate binding barrel"/>
    <property type="match status" value="1"/>
</dbReference>
<feature type="non-terminal residue" evidence="11">
    <location>
        <position position="538"/>
    </location>
</feature>
<dbReference type="GO" id="GO:0004640">
    <property type="term" value="F:phosphoribosylanthranilate isomerase activity"/>
    <property type="evidence" value="ECO:0007669"/>
    <property type="project" value="TreeGrafter"/>
</dbReference>
<dbReference type="InterPro" id="IPR001468">
    <property type="entry name" value="Indole-3-GlycerolPSynthase_CS"/>
</dbReference>
<evidence type="ECO:0000256" key="4">
    <source>
        <dbReference type="ARBA" id="ARBA00022605"/>
    </source>
</evidence>
<comment type="catalytic activity">
    <reaction evidence="1">
        <text>1-(2-carboxyphenylamino)-1-deoxy-D-ribulose 5-phosphate + H(+) = (1S,2R)-1-C-(indol-3-yl)glycerol 3-phosphate + CO2 + H2O</text>
        <dbReference type="Rhea" id="RHEA:23476"/>
        <dbReference type="ChEBI" id="CHEBI:15377"/>
        <dbReference type="ChEBI" id="CHEBI:15378"/>
        <dbReference type="ChEBI" id="CHEBI:16526"/>
        <dbReference type="ChEBI" id="CHEBI:58613"/>
        <dbReference type="ChEBI" id="CHEBI:58866"/>
        <dbReference type="EC" id="4.1.1.48"/>
    </reaction>
</comment>
<dbReference type="AlphaFoldDB" id="A0A1D1ZNZ7"/>
<keyword evidence="7" id="KW-0057">Aromatic amino acid biosynthesis</keyword>
<proteinExistence type="predicted"/>
<dbReference type="GO" id="GO:0000162">
    <property type="term" value="P:L-tryptophan biosynthetic process"/>
    <property type="evidence" value="ECO:0007669"/>
    <property type="project" value="UniProtKB-UniPathway"/>
</dbReference>
<feature type="domain" description="Indole-3-glycerol phosphate synthase" evidence="10">
    <location>
        <begin position="110"/>
        <end position="323"/>
    </location>
</feature>
<evidence type="ECO:0000313" key="11">
    <source>
        <dbReference type="EMBL" id="JAT68704.1"/>
    </source>
</evidence>
<dbReference type="InterPro" id="IPR011060">
    <property type="entry name" value="RibuloseP-bd_barrel"/>
</dbReference>